<sequence length="66" mass="7367">MTSPPSSDESIQTSERFATALERIVREAHRNGVDVEGGWECSIQDADIEYDVVVTRIGRRAETAEE</sequence>
<dbReference type="EMBL" id="FOYT01000001">
    <property type="protein sequence ID" value="SFR40366.1"/>
    <property type="molecule type" value="Genomic_DNA"/>
</dbReference>
<organism evidence="1 2">
    <name type="scientific">Halogeometricum rufum</name>
    <dbReference type="NCBI Taxonomy" id="553469"/>
    <lineage>
        <taxon>Archaea</taxon>
        <taxon>Methanobacteriati</taxon>
        <taxon>Methanobacteriota</taxon>
        <taxon>Stenosarchaea group</taxon>
        <taxon>Halobacteria</taxon>
        <taxon>Halobacteriales</taxon>
        <taxon>Haloferacaceae</taxon>
        <taxon>Halogeometricum</taxon>
    </lineage>
</organism>
<evidence type="ECO:0000313" key="2">
    <source>
        <dbReference type="Proteomes" id="UP000198531"/>
    </source>
</evidence>
<name>A0A1I6GDV3_9EURY</name>
<dbReference type="RefSeq" id="WP_089805109.1">
    <property type="nucleotide sequence ID" value="NZ_FOYT01000001.1"/>
</dbReference>
<dbReference type="OrthoDB" id="323960at2157"/>
<gene>
    <name evidence="1" type="ORF">SAMN04487947_0983</name>
</gene>
<evidence type="ECO:0000313" key="1">
    <source>
        <dbReference type="EMBL" id="SFR40366.1"/>
    </source>
</evidence>
<accession>A0A1I6GDV3</accession>
<dbReference type="AlphaFoldDB" id="A0A1I6GDV3"/>
<proteinExistence type="predicted"/>
<reference evidence="2" key="1">
    <citation type="submission" date="2016-10" db="EMBL/GenBank/DDBJ databases">
        <authorList>
            <person name="Varghese N."/>
            <person name="Submissions S."/>
        </authorList>
    </citation>
    <scope>NUCLEOTIDE SEQUENCE [LARGE SCALE GENOMIC DNA]</scope>
    <source>
        <strain evidence="2">CGMCC 1.7736</strain>
    </source>
</reference>
<dbReference type="Proteomes" id="UP000198531">
    <property type="component" value="Unassembled WGS sequence"/>
</dbReference>
<keyword evidence="2" id="KW-1185">Reference proteome</keyword>
<protein>
    <submittedName>
        <fullName evidence="1">Uncharacterized protein</fullName>
    </submittedName>
</protein>